<organism evidence="1 2">
    <name type="scientific">Moesziomyces aphidis</name>
    <name type="common">Pseudozyma aphidis</name>
    <dbReference type="NCBI Taxonomy" id="84754"/>
    <lineage>
        <taxon>Eukaryota</taxon>
        <taxon>Fungi</taxon>
        <taxon>Dikarya</taxon>
        <taxon>Basidiomycota</taxon>
        <taxon>Ustilaginomycotina</taxon>
        <taxon>Ustilaginomycetes</taxon>
        <taxon>Ustilaginales</taxon>
        <taxon>Ustilaginaceae</taxon>
        <taxon>Moesziomyces</taxon>
    </lineage>
</organism>
<keyword evidence="2" id="KW-1185">Reference proteome</keyword>
<evidence type="ECO:0000313" key="1">
    <source>
        <dbReference type="EMBL" id="ETS65068.1"/>
    </source>
</evidence>
<protein>
    <submittedName>
        <fullName evidence="1">Uncharacterized protein</fullName>
    </submittedName>
</protein>
<dbReference type="Proteomes" id="UP000019462">
    <property type="component" value="Unassembled WGS sequence"/>
</dbReference>
<proteinExistence type="predicted"/>
<comment type="caution">
    <text evidence="1">The sequence shown here is derived from an EMBL/GenBank/DDBJ whole genome shotgun (WGS) entry which is preliminary data.</text>
</comment>
<sequence>MVSASEFLSEGFCRLESAAHPGAAGPANVGGCNESAGQQQLLSDASGATLVWSRNWASRVCRCPLSPAPPHSQIKGGRRLNRYSSRPEQTLQNTPPPLASSPLIGLYADILPPSITTGYRYESNEIIAIDAIRPISLSPSRAPNPGVFDDSPPLLTPSPSGPTCAIHAANLPSIGLRILANPWRPLGHCPRLPHVSQLWTEVRFRYFPRCDTSGQTQGTPRTPCNWPGTLAANLHLYIVHAVMGMVLSDTSPGWNSTALADSICSRLGLRPYFVFARLAAPFFARVSFPLIFADP</sequence>
<reference evidence="1 2" key="1">
    <citation type="journal article" date="2014" name="Genome Announc.">
        <title>Genome sequence of the basidiomycetous fungus Pseudozyma aphidis DSM70725, an efficient producer of biosurfactant mannosylerythritol lipids.</title>
        <authorList>
            <person name="Lorenz S."/>
            <person name="Guenther M."/>
            <person name="Grumaz C."/>
            <person name="Rupp S."/>
            <person name="Zibek S."/>
            <person name="Sohn K."/>
        </authorList>
    </citation>
    <scope>NUCLEOTIDE SEQUENCE [LARGE SCALE GENOMIC DNA]</scope>
    <source>
        <strain evidence="2">ATCC 32657 / CBS 517.83 / DSM 70725 / JCM 10318 / NBRC 10182 / NRRL Y-7954 / St-0401</strain>
    </source>
</reference>
<accession>W3VTV4</accession>
<dbReference type="EMBL" id="AWNI01000003">
    <property type="protein sequence ID" value="ETS65068.1"/>
    <property type="molecule type" value="Genomic_DNA"/>
</dbReference>
<dbReference type="OrthoDB" id="10306212at2759"/>
<dbReference type="HOGENOM" id="CLU_943731_0_0_1"/>
<evidence type="ECO:0000313" key="2">
    <source>
        <dbReference type="Proteomes" id="UP000019462"/>
    </source>
</evidence>
<name>W3VTV4_MOEAP</name>
<gene>
    <name evidence="1" type="ORF">PaG_00522</name>
</gene>
<dbReference type="AlphaFoldDB" id="W3VTV4"/>